<reference evidence="6 7" key="1">
    <citation type="submission" date="2015-09" db="EMBL/GenBank/DDBJ databases">
        <title>Draft genome of a European isolate of the apple canker pathogen Neonectria ditissima.</title>
        <authorList>
            <person name="Gomez-Cortecero A."/>
            <person name="Harrison R.J."/>
            <person name="Armitage A.D."/>
        </authorList>
    </citation>
    <scope>NUCLEOTIDE SEQUENCE [LARGE SCALE GENOMIC DNA]</scope>
    <source>
        <strain evidence="6 7">R09/05</strain>
    </source>
</reference>
<dbReference type="Proteomes" id="UP000050424">
    <property type="component" value="Unassembled WGS sequence"/>
</dbReference>
<accession>A0A0P7BB70</accession>
<keyword evidence="3 5" id="KW-1133">Transmembrane helix</keyword>
<feature type="transmembrane region" description="Helical" evidence="5">
    <location>
        <begin position="177"/>
        <end position="197"/>
    </location>
</feature>
<dbReference type="PANTHER" id="PTHR31465:SF9">
    <property type="entry name" value="SPHINGOID LONG-CHAIN BASE TRANSPORTER RSB1"/>
    <property type="match status" value="1"/>
</dbReference>
<organism evidence="6 7">
    <name type="scientific">Neonectria ditissima</name>
    <dbReference type="NCBI Taxonomy" id="78410"/>
    <lineage>
        <taxon>Eukaryota</taxon>
        <taxon>Fungi</taxon>
        <taxon>Dikarya</taxon>
        <taxon>Ascomycota</taxon>
        <taxon>Pezizomycotina</taxon>
        <taxon>Sordariomycetes</taxon>
        <taxon>Hypocreomycetidae</taxon>
        <taxon>Hypocreales</taxon>
        <taxon>Nectriaceae</taxon>
        <taxon>Neonectria</taxon>
    </lineage>
</organism>
<feature type="transmembrane region" description="Helical" evidence="5">
    <location>
        <begin position="101"/>
        <end position="127"/>
    </location>
</feature>
<dbReference type="EMBL" id="LKCW01000102">
    <property type="protein sequence ID" value="KPM39587.1"/>
    <property type="molecule type" value="Genomic_DNA"/>
</dbReference>
<dbReference type="OrthoDB" id="4521223at2759"/>
<keyword evidence="7" id="KW-1185">Reference proteome</keyword>
<evidence type="ECO:0000256" key="2">
    <source>
        <dbReference type="ARBA" id="ARBA00022692"/>
    </source>
</evidence>
<evidence type="ECO:0008006" key="8">
    <source>
        <dbReference type="Google" id="ProtNLM"/>
    </source>
</evidence>
<proteinExistence type="predicted"/>
<feature type="transmembrane region" description="Helical" evidence="5">
    <location>
        <begin position="65"/>
        <end position="89"/>
    </location>
</feature>
<keyword evidence="2 5" id="KW-0812">Transmembrane</keyword>
<evidence type="ECO:0000256" key="4">
    <source>
        <dbReference type="ARBA" id="ARBA00023136"/>
    </source>
</evidence>
<evidence type="ECO:0000256" key="5">
    <source>
        <dbReference type="SAM" id="Phobius"/>
    </source>
</evidence>
<evidence type="ECO:0000313" key="7">
    <source>
        <dbReference type="Proteomes" id="UP000050424"/>
    </source>
</evidence>
<sequence length="319" mass="34986">MSGSIVTLPNGLVTFGPNANCTLDTCPLEASLLRYQPNIPATAVPIAIFGLSLLLHTWQGARTKTWGFMGSMICGCILEIIGYAGRLIIHDNPFDFNGFLMQIICITVAPVFFCSAIYVLLSQVINFVDPSISRFRPQLFYWIFIPCDIVSLILQAVGGALSCVATNRKAIENGENISLAGLIFQVVTLVVFSALFADYVFKVARSPSRDRLTKIMVTFLGLLFTSTFIVLVRCAYRIVELGQGYFSAIFRDEGLFIGLETVTMCVAALLLNVGHPGRVFSRKEVTDNTKDMDPPFEYLASGTNEGISMASIAENQENK</sequence>
<dbReference type="Pfam" id="PF04479">
    <property type="entry name" value="RTA1"/>
    <property type="match status" value="1"/>
</dbReference>
<feature type="transmembrane region" description="Helical" evidence="5">
    <location>
        <begin position="39"/>
        <end position="58"/>
    </location>
</feature>
<feature type="transmembrane region" description="Helical" evidence="5">
    <location>
        <begin position="254"/>
        <end position="273"/>
    </location>
</feature>
<dbReference type="AlphaFoldDB" id="A0A0P7BB70"/>
<protein>
    <recommendedName>
        <fullName evidence="8">Sphingoid long-chain base transporter RSB1</fullName>
    </recommendedName>
</protein>
<dbReference type="PANTHER" id="PTHR31465">
    <property type="entry name" value="PROTEIN RTA1-RELATED"/>
    <property type="match status" value="1"/>
</dbReference>
<gene>
    <name evidence="6" type="ORF">AK830_g6938</name>
</gene>
<evidence type="ECO:0000256" key="3">
    <source>
        <dbReference type="ARBA" id="ARBA00022989"/>
    </source>
</evidence>
<feature type="transmembrane region" description="Helical" evidence="5">
    <location>
        <begin position="217"/>
        <end position="239"/>
    </location>
</feature>
<dbReference type="GO" id="GO:0005886">
    <property type="term" value="C:plasma membrane"/>
    <property type="evidence" value="ECO:0007669"/>
    <property type="project" value="TreeGrafter"/>
</dbReference>
<dbReference type="GO" id="GO:0000324">
    <property type="term" value="C:fungal-type vacuole"/>
    <property type="evidence" value="ECO:0007669"/>
    <property type="project" value="TreeGrafter"/>
</dbReference>
<evidence type="ECO:0000313" key="6">
    <source>
        <dbReference type="EMBL" id="KPM39587.1"/>
    </source>
</evidence>
<feature type="transmembrane region" description="Helical" evidence="5">
    <location>
        <begin position="139"/>
        <end position="157"/>
    </location>
</feature>
<evidence type="ECO:0000256" key="1">
    <source>
        <dbReference type="ARBA" id="ARBA00004141"/>
    </source>
</evidence>
<comment type="caution">
    <text evidence="6">The sequence shown here is derived from an EMBL/GenBank/DDBJ whole genome shotgun (WGS) entry which is preliminary data.</text>
</comment>
<comment type="subcellular location">
    <subcellularLocation>
        <location evidence="1">Membrane</location>
        <topology evidence="1">Multi-pass membrane protein</topology>
    </subcellularLocation>
</comment>
<keyword evidence="4 5" id="KW-0472">Membrane</keyword>
<dbReference type="InterPro" id="IPR007568">
    <property type="entry name" value="RTA1"/>
</dbReference>
<name>A0A0P7BB70_9HYPO</name>
<dbReference type="STRING" id="78410.A0A0P7BB70"/>